<evidence type="ECO:0000256" key="1">
    <source>
        <dbReference type="SAM" id="Phobius"/>
    </source>
</evidence>
<keyword evidence="1" id="KW-0812">Transmembrane</keyword>
<feature type="transmembrane region" description="Helical" evidence="1">
    <location>
        <begin position="29"/>
        <end position="46"/>
    </location>
</feature>
<name>A0ABS4X7J1_9MICO</name>
<reference evidence="2 3" key="1">
    <citation type="submission" date="2021-03" db="EMBL/GenBank/DDBJ databases">
        <title>Sequencing the genomes of 1000 actinobacteria strains.</title>
        <authorList>
            <person name="Klenk H.-P."/>
        </authorList>
    </citation>
    <scope>NUCLEOTIDE SEQUENCE [LARGE SCALE GENOMIC DNA]</scope>
    <source>
        <strain evidence="2 3">DSM 14566</strain>
    </source>
</reference>
<proteinExistence type="predicted"/>
<evidence type="ECO:0000313" key="2">
    <source>
        <dbReference type="EMBL" id="MBP2384426.1"/>
    </source>
</evidence>
<organism evidence="2 3">
    <name type="scientific">Brachybacterium sacelli</name>
    <dbReference type="NCBI Taxonomy" id="173364"/>
    <lineage>
        <taxon>Bacteria</taxon>
        <taxon>Bacillati</taxon>
        <taxon>Actinomycetota</taxon>
        <taxon>Actinomycetes</taxon>
        <taxon>Micrococcales</taxon>
        <taxon>Dermabacteraceae</taxon>
        <taxon>Brachybacterium</taxon>
    </lineage>
</organism>
<dbReference type="Proteomes" id="UP001519290">
    <property type="component" value="Unassembled WGS sequence"/>
</dbReference>
<keyword evidence="1" id="KW-0472">Membrane</keyword>
<sequence length="129" mass="13883">MTTSSARTRSATGSDPRRTRAAAATATRYLLPLATSVGGASLWLIVMSMVTEATGSSLLVLGLAGLPGAVVMGISARERKHWYEYVLVWIGFFTAVPLYGIVLLVGGYGIVLARAWRRRRPHPTEHVGE</sequence>
<comment type="caution">
    <text evidence="2">The sequence shown here is derived from an EMBL/GenBank/DDBJ whole genome shotgun (WGS) entry which is preliminary data.</text>
</comment>
<dbReference type="RefSeq" id="WP_209905270.1">
    <property type="nucleotide sequence ID" value="NZ_BAAAJW010000013.1"/>
</dbReference>
<dbReference type="EMBL" id="JAGIOD010000002">
    <property type="protein sequence ID" value="MBP2384426.1"/>
    <property type="molecule type" value="Genomic_DNA"/>
</dbReference>
<keyword evidence="1" id="KW-1133">Transmembrane helix</keyword>
<gene>
    <name evidence="2" type="ORF">JOF43_004415</name>
</gene>
<protein>
    <submittedName>
        <fullName evidence="2">Heme/copper-type cytochrome/quinol oxidase subunit 2</fullName>
    </submittedName>
</protein>
<feature type="transmembrane region" description="Helical" evidence="1">
    <location>
        <begin position="88"/>
        <end position="111"/>
    </location>
</feature>
<feature type="transmembrane region" description="Helical" evidence="1">
    <location>
        <begin position="58"/>
        <end position="76"/>
    </location>
</feature>
<accession>A0ABS4X7J1</accession>
<evidence type="ECO:0000313" key="3">
    <source>
        <dbReference type="Proteomes" id="UP001519290"/>
    </source>
</evidence>
<keyword evidence="3" id="KW-1185">Reference proteome</keyword>